<keyword evidence="2" id="KW-0325">Glycoprotein</keyword>
<dbReference type="Pfam" id="PF00685">
    <property type="entry name" value="Sulfotransfer_1"/>
    <property type="match status" value="1"/>
</dbReference>
<dbReference type="Proteomes" id="UP000649179">
    <property type="component" value="Unassembled WGS sequence"/>
</dbReference>
<evidence type="ECO:0000256" key="2">
    <source>
        <dbReference type="ARBA" id="ARBA00023180"/>
    </source>
</evidence>
<dbReference type="AlphaFoldDB" id="A0A917F422"/>
<proteinExistence type="predicted"/>
<evidence type="ECO:0000259" key="3">
    <source>
        <dbReference type="Pfam" id="PF00685"/>
    </source>
</evidence>
<dbReference type="GO" id="GO:0008146">
    <property type="term" value="F:sulfotransferase activity"/>
    <property type="evidence" value="ECO:0007669"/>
    <property type="project" value="InterPro"/>
</dbReference>
<keyword evidence="1" id="KW-0808">Transferase</keyword>
<reference evidence="4" key="2">
    <citation type="submission" date="2020-09" db="EMBL/GenBank/DDBJ databases">
        <authorList>
            <person name="Sun Q."/>
            <person name="Zhou Y."/>
        </authorList>
    </citation>
    <scope>NUCLEOTIDE SEQUENCE</scope>
    <source>
        <strain evidence="4">CGMCC 1.16067</strain>
    </source>
</reference>
<dbReference type="PANTHER" id="PTHR10605">
    <property type="entry name" value="HEPARAN SULFATE SULFOTRANSFERASE"/>
    <property type="match status" value="1"/>
</dbReference>
<evidence type="ECO:0000313" key="4">
    <source>
        <dbReference type="EMBL" id="GGF48342.1"/>
    </source>
</evidence>
<evidence type="ECO:0000256" key="1">
    <source>
        <dbReference type="ARBA" id="ARBA00022679"/>
    </source>
</evidence>
<dbReference type="RefSeq" id="WP_188779885.1">
    <property type="nucleotide sequence ID" value="NZ_BMKQ01000001.1"/>
</dbReference>
<comment type="caution">
    <text evidence="4">The sequence shown here is derived from an EMBL/GenBank/DDBJ whole genome shotgun (WGS) entry which is preliminary data.</text>
</comment>
<keyword evidence="5" id="KW-1185">Reference proteome</keyword>
<gene>
    <name evidence="4" type="ORF">GCM10011519_22930</name>
</gene>
<name>A0A917F422_9ACTN</name>
<protein>
    <recommendedName>
        <fullName evidence="3">Sulfotransferase domain-containing protein</fullName>
    </recommendedName>
</protein>
<dbReference type="InterPro" id="IPR000863">
    <property type="entry name" value="Sulfotransferase_dom"/>
</dbReference>
<dbReference type="PANTHER" id="PTHR10605:SF56">
    <property type="entry name" value="BIFUNCTIONAL HEPARAN SULFATE N-DEACETYLASE_N-SULFOTRANSFERASE"/>
    <property type="match status" value="1"/>
</dbReference>
<dbReference type="SUPFAM" id="SSF52540">
    <property type="entry name" value="P-loop containing nucleoside triphosphate hydrolases"/>
    <property type="match status" value="1"/>
</dbReference>
<evidence type="ECO:0000313" key="5">
    <source>
        <dbReference type="Proteomes" id="UP000649179"/>
    </source>
</evidence>
<dbReference type="InterPro" id="IPR037359">
    <property type="entry name" value="NST/OST"/>
</dbReference>
<feature type="domain" description="Sulfotransferase" evidence="3">
    <location>
        <begin position="10"/>
        <end position="181"/>
    </location>
</feature>
<dbReference type="EMBL" id="BMKQ01000001">
    <property type="protein sequence ID" value="GGF48342.1"/>
    <property type="molecule type" value="Genomic_DNA"/>
</dbReference>
<dbReference type="Gene3D" id="3.40.50.300">
    <property type="entry name" value="P-loop containing nucleotide triphosphate hydrolases"/>
    <property type="match status" value="1"/>
</dbReference>
<sequence>MAEPSSPRLPDLVIAGVTKAGTTSLFHYLAQHPDVGVPDVKEVDHYAPLVEGREPPSLEAYAAHFAGSGDRRVLLEASPRYFIGGPPLVDRLVADLASPKVLVVLRDPVARMWSSYTYKRSKDRLPDDVDLAEFVRRCRSVHERGLVRDPGHAAYRTLAVGVYADFLPAWLDGLGPDLRVVFADDLREPVPLLRSLCEWVGLDPAPVAGFDLSARNATFQPRSRALRRAALAVNERLGSVLPDGARRGLRRSYQRVNAGALAETFDPAVRAELEAFYAPTLPPLREMLVRHGATALPAWLG</sequence>
<dbReference type="InterPro" id="IPR027417">
    <property type="entry name" value="P-loop_NTPase"/>
</dbReference>
<organism evidence="4 5">
    <name type="scientific">Marmoricola endophyticus</name>
    <dbReference type="NCBI Taxonomy" id="2040280"/>
    <lineage>
        <taxon>Bacteria</taxon>
        <taxon>Bacillati</taxon>
        <taxon>Actinomycetota</taxon>
        <taxon>Actinomycetes</taxon>
        <taxon>Propionibacteriales</taxon>
        <taxon>Nocardioidaceae</taxon>
        <taxon>Marmoricola</taxon>
    </lineage>
</organism>
<reference evidence="4" key="1">
    <citation type="journal article" date="2014" name="Int. J. Syst. Evol. Microbiol.">
        <title>Complete genome sequence of Corynebacterium casei LMG S-19264T (=DSM 44701T), isolated from a smear-ripened cheese.</title>
        <authorList>
            <consortium name="US DOE Joint Genome Institute (JGI-PGF)"/>
            <person name="Walter F."/>
            <person name="Albersmeier A."/>
            <person name="Kalinowski J."/>
            <person name="Ruckert C."/>
        </authorList>
    </citation>
    <scope>NUCLEOTIDE SEQUENCE</scope>
    <source>
        <strain evidence="4">CGMCC 1.16067</strain>
    </source>
</reference>
<accession>A0A917F422</accession>